<evidence type="ECO:0000313" key="2">
    <source>
        <dbReference type="EMBL" id="TQF74328.1"/>
    </source>
</evidence>
<keyword evidence="1" id="KW-1133">Transmembrane helix</keyword>
<dbReference type="OrthoDB" id="139907at2"/>
<protein>
    <submittedName>
        <fullName evidence="2">Uncharacterized protein</fullName>
    </submittedName>
</protein>
<dbReference type="Proteomes" id="UP000316256">
    <property type="component" value="Unassembled WGS sequence"/>
</dbReference>
<feature type="transmembrane region" description="Helical" evidence="1">
    <location>
        <begin position="290"/>
        <end position="311"/>
    </location>
</feature>
<sequence>MEPAGRLPSFGWSPRAALLVGVLASAAMLVPLVGGNGQDQWLPPELRAALVIFGATFVPGIPIVIALRIPGRALAASLAVALSLATTILVSQFSLIGHWWNPYRTQTVLGVSALVLCVAVWLRLPSRFRVSRNRYQNALWMDRWRATELVALVAAVVLFARQTSTLDYMAAGKFGIITEVGWPYVAGLVLISCIVAVTLTRSRIDHVVMAASTVVLITYATLLVPIATGESSFPTAFVHRGFITAIMQEGALPKAVDARFSWAGFFSAGAHLTSVAHLPDSQPFMALAPLYFNCVLAFPVYAIAVAVTGRTRVAWLAVVLYQLFNWYQQDYFAPQSVALVFYSTIIATLLWQFRCAPLPRLDPGVLGFLTTAPRRTLGLVPGFGRARTAAIGAALIVLIAANVVTHQITPLLVVISLGFFSLLGATRYRVLWLVAGLIFAAWFTYGASDYWMGHLYGIFSEVGKVGSSVTEGVGDRLTGDPVYKKMQYLRIGASAAFAVLGFMGWIAMRGRRSWLLSGALFGAAFLLIALQGYDGEVVIRSFVLSAPMLAPLAAFGISRASQRLWITRDGAVTAPLRWSMVAALAVVLTALGIVVTTNRGLNTAFEATTPELVAATDEFVASASPSSSIMSWSYSPPALGANTIGSQTPDIVFVDKPPCLADLGTCALDQQPSYIYITSQGMGMLEFQDGVTYDRLSEAITKIVDSGHYVPMVDKPTILILRRTDSPPIGEVP</sequence>
<organism evidence="2 3">
    <name type="scientific">Rhodococcus spelaei</name>
    <dbReference type="NCBI Taxonomy" id="2546320"/>
    <lineage>
        <taxon>Bacteria</taxon>
        <taxon>Bacillati</taxon>
        <taxon>Actinomycetota</taxon>
        <taxon>Actinomycetes</taxon>
        <taxon>Mycobacteriales</taxon>
        <taxon>Nocardiaceae</taxon>
        <taxon>Rhodococcus</taxon>
    </lineage>
</organism>
<feature type="transmembrane region" description="Helical" evidence="1">
    <location>
        <begin position="578"/>
        <end position="595"/>
    </location>
</feature>
<feature type="transmembrane region" description="Helical" evidence="1">
    <location>
        <begin position="430"/>
        <end position="447"/>
    </location>
</feature>
<gene>
    <name evidence="2" type="ORF">FK531_04625</name>
</gene>
<feature type="transmembrane region" description="Helical" evidence="1">
    <location>
        <begin position="144"/>
        <end position="161"/>
    </location>
</feature>
<feature type="transmembrane region" description="Helical" evidence="1">
    <location>
        <begin position="384"/>
        <end position="401"/>
    </location>
</feature>
<dbReference type="EMBL" id="VIGH01000002">
    <property type="protein sequence ID" value="TQF74328.1"/>
    <property type="molecule type" value="Genomic_DNA"/>
</dbReference>
<comment type="caution">
    <text evidence="2">The sequence shown here is derived from an EMBL/GenBank/DDBJ whole genome shotgun (WGS) entry which is preliminary data.</text>
</comment>
<proteinExistence type="predicted"/>
<keyword evidence="3" id="KW-1185">Reference proteome</keyword>
<feature type="transmembrane region" description="Helical" evidence="1">
    <location>
        <begin position="181"/>
        <end position="200"/>
    </location>
</feature>
<dbReference type="AlphaFoldDB" id="A0A541BPZ5"/>
<feature type="transmembrane region" description="Helical" evidence="1">
    <location>
        <begin position="74"/>
        <end position="100"/>
    </location>
</feature>
<feature type="transmembrane region" description="Helical" evidence="1">
    <location>
        <begin position="331"/>
        <end position="351"/>
    </location>
</feature>
<evidence type="ECO:0000313" key="3">
    <source>
        <dbReference type="Proteomes" id="UP000316256"/>
    </source>
</evidence>
<feature type="transmembrane region" description="Helical" evidence="1">
    <location>
        <begin position="106"/>
        <end position="124"/>
    </location>
</feature>
<feature type="transmembrane region" description="Helical" evidence="1">
    <location>
        <begin position="16"/>
        <end position="34"/>
    </location>
</feature>
<feature type="transmembrane region" description="Helical" evidence="1">
    <location>
        <begin position="539"/>
        <end position="557"/>
    </location>
</feature>
<feature type="transmembrane region" description="Helical" evidence="1">
    <location>
        <begin position="46"/>
        <end position="67"/>
    </location>
</feature>
<keyword evidence="1" id="KW-0812">Transmembrane</keyword>
<keyword evidence="1" id="KW-0472">Membrane</keyword>
<evidence type="ECO:0000256" key="1">
    <source>
        <dbReference type="SAM" id="Phobius"/>
    </source>
</evidence>
<feature type="transmembrane region" description="Helical" evidence="1">
    <location>
        <begin position="207"/>
        <end position="227"/>
    </location>
</feature>
<feature type="transmembrane region" description="Helical" evidence="1">
    <location>
        <begin position="514"/>
        <end position="533"/>
    </location>
</feature>
<reference evidence="2 3" key="1">
    <citation type="submission" date="2019-06" db="EMBL/GenBank/DDBJ databases">
        <title>Rhodococcus spaelei sp. nov., isolated from a cave.</title>
        <authorList>
            <person name="Lee S.D."/>
        </authorList>
    </citation>
    <scope>NUCLEOTIDE SEQUENCE [LARGE SCALE GENOMIC DNA]</scope>
    <source>
        <strain evidence="2 3">C9-5</strain>
    </source>
</reference>
<feature type="transmembrane region" description="Helical" evidence="1">
    <location>
        <begin position="488"/>
        <end position="507"/>
    </location>
</feature>
<accession>A0A541BPZ5</accession>
<name>A0A541BPZ5_9NOCA</name>